<name>A0ABR7JPF0_9FIRM</name>
<dbReference type="Proteomes" id="UP000609849">
    <property type="component" value="Unassembled WGS sequence"/>
</dbReference>
<dbReference type="PROSITE" id="PS50943">
    <property type="entry name" value="HTH_CROC1"/>
    <property type="match status" value="1"/>
</dbReference>
<feature type="domain" description="HTH cro/C1-type" evidence="1">
    <location>
        <begin position="8"/>
        <end position="59"/>
    </location>
</feature>
<dbReference type="SUPFAM" id="SSF47413">
    <property type="entry name" value="lambda repressor-like DNA-binding domains"/>
    <property type="match status" value="1"/>
</dbReference>
<dbReference type="InterPro" id="IPR010982">
    <property type="entry name" value="Lambda_DNA-bd_dom_sf"/>
</dbReference>
<dbReference type="InterPro" id="IPR001387">
    <property type="entry name" value="Cro/C1-type_HTH"/>
</dbReference>
<protein>
    <submittedName>
        <fullName evidence="2">Helix-turn-helix transcriptional regulator</fullName>
    </submittedName>
</protein>
<sequence length="105" mass="12365">MFYISYSRYIRCSKDLSIKELASICNVTPSVISSYEVNMYYPSIDILNILGMYFDINYLCKNGYSNFLWNHETFINNLRSWINDNGYTRIEAAKLLGVSHSIFRF</sequence>
<dbReference type="Pfam" id="PF01381">
    <property type="entry name" value="HTH_3"/>
    <property type="match status" value="1"/>
</dbReference>
<evidence type="ECO:0000259" key="1">
    <source>
        <dbReference type="PROSITE" id="PS50943"/>
    </source>
</evidence>
<evidence type="ECO:0000313" key="2">
    <source>
        <dbReference type="EMBL" id="MBC5996793.1"/>
    </source>
</evidence>
<keyword evidence="3" id="KW-1185">Reference proteome</keyword>
<dbReference type="CDD" id="cd00093">
    <property type="entry name" value="HTH_XRE"/>
    <property type="match status" value="1"/>
</dbReference>
<reference evidence="2 3" key="1">
    <citation type="submission" date="2020-08" db="EMBL/GenBank/DDBJ databases">
        <authorList>
            <person name="Liu C."/>
            <person name="Sun Q."/>
        </authorList>
    </citation>
    <scope>NUCLEOTIDE SEQUENCE [LARGE SCALE GENOMIC DNA]</scope>
    <source>
        <strain evidence="2 3">NSJ-18</strain>
    </source>
</reference>
<proteinExistence type="predicted"/>
<dbReference type="Gene3D" id="1.10.260.40">
    <property type="entry name" value="lambda repressor-like DNA-binding domains"/>
    <property type="match status" value="1"/>
</dbReference>
<gene>
    <name evidence="2" type="ORF">H8923_08480</name>
</gene>
<comment type="caution">
    <text evidence="2">The sequence shown here is derived from an EMBL/GenBank/DDBJ whole genome shotgun (WGS) entry which is preliminary data.</text>
</comment>
<accession>A0ABR7JPF0</accession>
<evidence type="ECO:0000313" key="3">
    <source>
        <dbReference type="Proteomes" id="UP000609849"/>
    </source>
</evidence>
<organism evidence="2 3">
    <name type="scientific">Romboutsia faecis</name>
    <dbReference type="NCBI Taxonomy" id="2764597"/>
    <lineage>
        <taxon>Bacteria</taxon>
        <taxon>Bacillati</taxon>
        <taxon>Bacillota</taxon>
        <taxon>Clostridia</taxon>
        <taxon>Peptostreptococcales</taxon>
        <taxon>Peptostreptococcaceae</taxon>
        <taxon>Romboutsia</taxon>
    </lineage>
</organism>
<dbReference type="EMBL" id="JACRWE010000003">
    <property type="protein sequence ID" value="MBC5996793.1"/>
    <property type="molecule type" value="Genomic_DNA"/>
</dbReference>